<evidence type="ECO:0000256" key="5">
    <source>
        <dbReference type="ARBA" id="ARBA00023098"/>
    </source>
</evidence>
<evidence type="ECO:0000313" key="6">
    <source>
        <dbReference type="EMBL" id="WKD51626.1"/>
    </source>
</evidence>
<dbReference type="SUPFAM" id="SSF53335">
    <property type="entry name" value="S-adenosyl-L-methionine-dependent methyltransferases"/>
    <property type="match status" value="1"/>
</dbReference>
<keyword evidence="7" id="KW-1185">Reference proteome</keyword>
<reference evidence="6 7" key="1">
    <citation type="submission" date="2022-05" db="EMBL/GenBank/DDBJ databases">
        <title>Microbulbifer sp. nov., isolated from sponge.</title>
        <authorList>
            <person name="Gao L."/>
        </authorList>
    </citation>
    <scope>NUCLEOTIDE SEQUENCE [LARGE SCALE GENOMIC DNA]</scope>
    <source>
        <strain evidence="6 7">MI-G</strain>
    </source>
</reference>
<organism evidence="6 7">
    <name type="scientific">Microbulbifer spongiae</name>
    <dbReference type="NCBI Taxonomy" id="2944933"/>
    <lineage>
        <taxon>Bacteria</taxon>
        <taxon>Pseudomonadati</taxon>
        <taxon>Pseudomonadota</taxon>
        <taxon>Gammaproteobacteria</taxon>
        <taxon>Cellvibrionales</taxon>
        <taxon>Microbulbiferaceae</taxon>
        <taxon>Microbulbifer</taxon>
    </lineage>
</organism>
<name>A0ABY9EGM7_9GAMM</name>
<dbReference type="InterPro" id="IPR029063">
    <property type="entry name" value="SAM-dependent_MTases_sf"/>
</dbReference>
<dbReference type="Gene3D" id="3.40.50.150">
    <property type="entry name" value="Vaccinia Virus protein VP39"/>
    <property type="match status" value="1"/>
</dbReference>
<evidence type="ECO:0000256" key="3">
    <source>
        <dbReference type="ARBA" id="ARBA00022679"/>
    </source>
</evidence>
<keyword evidence="4" id="KW-0949">S-adenosyl-L-methionine</keyword>
<evidence type="ECO:0000256" key="2">
    <source>
        <dbReference type="ARBA" id="ARBA00022603"/>
    </source>
</evidence>
<dbReference type="PANTHER" id="PTHR43667">
    <property type="entry name" value="CYCLOPROPANE-FATTY-ACYL-PHOSPHOLIPID SYNTHASE"/>
    <property type="match status" value="1"/>
</dbReference>
<dbReference type="RefSeq" id="WP_301419081.1">
    <property type="nucleotide sequence ID" value="NZ_CP098023.1"/>
</dbReference>
<sequence length="422" mass="48589">MRALQDTGRTSQAPMARASRSRLIQFARKLVLNKLRLIQRGHLALEEAGRCYSFGEPREQAHLCAHIRIEDSSVYMQVLANGTIGSGEAYMQGAWRSESLVDVIRLMVDNMALIENMDSRWSYLPRKLLRWLHRLNANNRSGSRRNIAAHYDLGNDFFRLFLDPSMLYSSAVFPSQSATLHEASVHKMALVCRKLQLKVSDHLLEIGTGWGAMAIYAAKHYGCRVTTTTISREQYAYAQEWVSREGLQDRVTLLLQDYRDLHGRYDKLVSIEMVEAVGHEFHRQFFSTCSRLLKEDGLMLMQSITIQDQRYQYYRKEVDFIQRYIFPGGCLPSNQVIAHHIATATDLQMVGLEDITAHYARTLGAWHRAFLARADAVRALGFDERFIRLWEFYLCYCQGGFMQRVISTAQFVFAKPRFLGGF</sequence>
<dbReference type="InterPro" id="IPR050723">
    <property type="entry name" value="CFA/CMAS"/>
</dbReference>
<dbReference type="Proteomes" id="UP001321520">
    <property type="component" value="Chromosome"/>
</dbReference>
<accession>A0ABY9EGM7</accession>
<keyword evidence="3" id="KW-0808">Transferase</keyword>
<dbReference type="PANTHER" id="PTHR43667:SF2">
    <property type="entry name" value="FATTY ACID C-METHYL TRANSFERASE"/>
    <property type="match status" value="1"/>
</dbReference>
<gene>
    <name evidence="6" type="ORF">M8T91_11755</name>
</gene>
<evidence type="ECO:0000256" key="4">
    <source>
        <dbReference type="ARBA" id="ARBA00022691"/>
    </source>
</evidence>
<dbReference type="CDD" id="cd02440">
    <property type="entry name" value="AdoMet_MTases"/>
    <property type="match status" value="1"/>
</dbReference>
<evidence type="ECO:0000313" key="7">
    <source>
        <dbReference type="Proteomes" id="UP001321520"/>
    </source>
</evidence>
<dbReference type="InterPro" id="IPR003333">
    <property type="entry name" value="CMAS"/>
</dbReference>
<keyword evidence="2" id="KW-0489">Methyltransferase</keyword>
<keyword evidence="5" id="KW-0443">Lipid metabolism</keyword>
<evidence type="ECO:0000256" key="1">
    <source>
        <dbReference type="ARBA" id="ARBA00010815"/>
    </source>
</evidence>
<dbReference type="Pfam" id="PF02353">
    <property type="entry name" value="CMAS"/>
    <property type="match status" value="1"/>
</dbReference>
<dbReference type="PIRSF" id="PIRSF003085">
    <property type="entry name" value="CMAS"/>
    <property type="match status" value="1"/>
</dbReference>
<protein>
    <submittedName>
        <fullName evidence="6">Cyclopropane-fatty-acyl-phospholipid synthase family protein</fullName>
    </submittedName>
</protein>
<proteinExistence type="inferred from homology"/>
<comment type="similarity">
    <text evidence="1">Belongs to the CFA/CMAS family.</text>
</comment>
<dbReference type="EMBL" id="CP098023">
    <property type="protein sequence ID" value="WKD51626.1"/>
    <property type="molecule type" value="Genomic_DNA"/>
</dbReference>